<reference evidence="2 3" key="1">
    <citation type="submission" date="2016-10" db="EMBL/GenBank/DDBJ databases">
        <authorList>
            <person name="de Groot N.N."/>
        </authorList>
    </citation>
    <scope>NUCLEOTIDE SEQUENCE [LARGE SCALE GENOMIC DNA]</scope>
    <source>
        <strain evidence="2 3">DSM 22187</strain>
    </source>
</reference>
<accession>A0A2H4Q414</accession>
<dbReference type="RefSeq" id="WP_015911535.1">
    <property type="nucleotide sequence ID" value="NZ_CP024845.1"/>
</dbReference>
<sequence>MWSSRQTVKKQALDGLRTVASGVVEALGAGPAHRRRLDEIDTRIVVSGVRGKSSVANWLHEQFVSRGYDTYTKITGSDAQVRYNDTVSEIEREQQVRLYENERELARFDSIDVAIVENQGIRPYTTRLVNEQFVDPDLVFLTNVREDHLDTLGRDRTQIARSLTRAVPQGTSVVCAEQYKPLREYIQTELERRDAPVTFVDPPSGTESVPGSECVYGLNDVLAAVGEPPVPTQEIQDRIDTLRPSWQQLPGGRVYNAAAVNDVQSTELVRQSLVEDRETVIEPVLNLRWDRRGRTVSFIRYLDDLYESGAVEQTHIVGDDQQLFETTASLPVVRHDTETESPAAVLDDAVASGRPVVLMGNTVTAFMEAMAREIESRAGTDSDAPEATTAPETA</sequence>
<feature type="compositionally biased region" description="Low complexity" evidence="1">
    <location>
        <begin position="385"/>
        <end position="394"/>
    </location>
</feature>
<proteinExistence type="predicted"/>
<dbReference type="GO" id="GO:0005524">
    <property type="term" value="F:ATP binding"/>
    <property type="evidence" value="ECO:0007669"/>
    <property type="project" value="InterPro"/>
</dbReference>
<evidence type="ECO:0000256" key="1">
    <source>
        <dbReference type="SAM" id="MobiDB-lite"/>
    </source>
</evidence>
<keyword evidence="3" id="KW-1185">Reference proteome</keyword>
<feature type="region of interest" description="Disordered" evidence="1">
    <location>
        <begin position="375"/>
        <end position="394"/>
    </location>
</feature>
<gene>
    <name evidence="2" type="ORF">SAMN05444271_11016</name>
</gene>
<dbReference type="AlphaFoldDB" id="A0A1H6U3N3"/>
<dbReference type="GO" id="GO:0016020">
    <property type="term" value="C:membrane"/>
    <property type="evidence" value="ECO:0007669"/>
    <property type="project" value="InterPro"/>
</dbReference>
<dbReference type="EMBL" id="FNYR01000010">
    <property type="protein sequence ID" value="SEI86968.1"/>
    <property type="molecule type" value="Genomic_DNA"/>
</dbReference>
<dbReference type="InterPro" id="IPR036565">
    <property type="entry name" value="Mur-like_cat_sf"/>
</dbReference>
<dbReference type="KEGG" id="hae:halTADL_2365"/>
<dbReference type="InterPro" id="IPR008337">
    <property type="entry name" value="Capsule_biosynth_CapB"/>
</dbReference>
<dbReference type="Gene3D" id="3.40.1190.10">
    <property type="entry name" value="Mur-like, catalytic domain"/>
    <property type="match status" value="1"/>
</dbReference>
<dbReference type="Proteomes" id="UP000198888">
    <property type="component" value="Unassembled WGS sequence"/>
</dbReference>
<dbReference type="GO" id="GO:0045227">
    <property type="term" value="P:capsule polysaccharide biosynthetic process"/>
    <property type="evidence" value="ECO:0007669"/>
    <property type="project" value="InterPro"/>
</dbReference>
<dbReference type="SUPFAM" id="SSF53623">
    <property type="entry name" value="MurD-like peptide ligases, catalytic domain"/>
    <property type="match status" value="1"/>
</dbReference>
<evidence type="ECO:0000313" key="2">
    <source>
        <dbReference type="EMBL" id="SEI86968.1"/>
    </source>
</evidence>
<protein>
    <submittedName>
        <fullName evidence="2">Mur ligase middle domain-containing protein</fullName>
    </submittedName>
</protein>
<dbReference type="STRING" id="1073996.SAMN05444271_11016"/>
<dbReference type="GO" id="GO:0016874">
    <property type="term" value="F:ligase activity"/>
    <property type="evidence" value="ECO:0007669"/>
    <property type="project" value="UniProtKB-KW"/>
</dbReference>
<dbReference type="PRINTS" id="PR01758">
    <property type="entry name" value="CAPSULEPROTB"/>
</dbReference>
<keyword evidence="2" id="KW-0436">Ligase</keyword>
<organism evidence="2 3">
    <name type="scientific">Halohasta litchfieldiae</name>
    <dbReference type="NCBI Taxonomy" id="1073996"/>
    <lineage>
        <taxon>Archaea</taxon>
        <taxon>Methanobacteriati</taxon>
        <taxon>Methanobacteriota</taxon>
        <taxon>Stenosarchaea group</taxon>
        <taxon>Halobacteria</taxon>
        <taxon>Halobacteriales</taxon>
        <taxon>Haloferacaceae</taxon>
        <taxon>Halohasta</taxon>
    </lineage>
</organism>
<dbReference type="OrthoDB" id="192097at2157"/>
<dbReference type="GeneID" id="35003143"/>
<accession>A0A1H6U3N3</accession>
<name>A0A1H6U3N3_9EURY</name>
<evidence type="ECO:0000313" key="3">
    <source>
        <dbReference type="Proteomes" id="UP000198888"/>
    </source>
</evidence>